<evidence type="ECO:0000313" key="2">
    <source>
        <dbReference type="Proteomes" id="UP000663891"/>
    </source>
</evidence>
<name>A0A815WP69_9BILA</name>
<accession>A0A815WP69</accession>
<comment type="caution">
    <text evidence="1">The sequence shown here is derived from an EMBL/GenBank/DDBJ whole genome shotgun (WGS) entry which is preliminary data.</text>
</comment>
<evidence type="ECO:0000313" key="1">
    <source>
        <dbReference type="EMBL" id="CAF1545751.1"/>
    </source>
</evidence>
<protein>
    <submittedName>
        <fullName evidence="1">Uncharacterized protein</fullName>
    </submittedName>
</protein>
<proteinExistence type="predicted"/>
<sequence>MFVPDDLGNEKSFKVSILFQPAIPNNEDSLQV</sequence>
<dbReference type="EMBL" id="CAJNON010008946">
    <property type="protein sequence ID" value="CAF1545751.1"/>
    <property type="molecule type" value="Genomic_DNA"/>
</dbReference>
<feature type="non-terminal residue" evidence="1">
    <location>
        <position position="32"/>
    </location>
</feature>
<gene>
    <name evidence="1" type="ORF">VCS650_LOCUS44129</name>
</gene>
<reference evidence="1" key="1">
    <citation type="submission" date="2021-02" db="EMBL/GenBank/DDBJ databases">
        <authorList>
            <person name="Nowell W R."/>
        </authorList>
    </citation>
    <scope>NUCLEOTIDE SEQUENCE</scope>
</reference>
<organism evidence="1 2">
    <name type="scientific">Adineta steineri</name>
    <dbReference type="NCBI Taxonomy" id="433720"/>
    <lineage>
        <taxon>Eukaryota</taxon>
        <taxon>Metazoa</taxon>
        <taxon>Spiralia</taxon>
        <taxon>Gnathifera</taxon>
        <taxon>Rotifera</taxon>
        <taxon>Eurotatoria</taxon>
        <taxon>Bdelloidea</taxon>
        <taxon>Adinetida</taxon>
        <taxon>Adinetidae</taxon>
        <taxon>Adineta</taxon>
    </lineage>
</organism>
<dbReference type="Proteomes" id="UP000663891">
    <property type="component" value="Unassembled WGS sequence"/>
</dbReference>
<dbReference type="AlphaFoldDB" id="A0A815WP69"/>